<dbReference type="Proteomes" id="UP000008370">
    <property type="component" value="Unassembled WGS sequence"/>
</dbReference>
<dbReference type="GeneID" id="18911198"/>
<organism evidence="1 2">
    <name type="scientific">Phanerochaete carnosa (strain HHB-10118-sp)</name>
    <name type="common">White-rot fungus</name>
    <name type="synonym">Peniophora carnosa</name>
    <dbReference type="NCBI Taxonomy" id="650164"/>
    <lineage>
        <taxon>Eukaryota</taxon>
        <taxon>Fungi</taxon>
        <taxon>Dikarya</taxon>
        <taxon>Basidiomycota</taxon>
        <taxon>Agaricomycotina</taxon>
        <taxon>Agaricomycetes</taxon>
        <taxon>Polyporales</taxon>
        <taxon>Phanerochaetaceae</taxon>
        <taxon>Phanerochaete</taxon>
    </lineage>
</organism>
<accession>K5UX77</accession>
<keyword evidence="2" id="KW-1185">Reference proteome</keyword>
<gene>
    <name evidence="1" type="ORF">PHACADRAFT_197128</name>
</gene>
<dbReference type="InParanoid" id="K5UX77"/>
<reference evidence="1 2" key="1">
    <citation type="journal article" date="2012" name="BMC Genomics">
        <title>Comparative genomics of the white-rot fungi, Phanerochaete carnosa and P. chrysosporium, to elucidate the genetic basis of the distinct wood types they colonize.</title>
        <authorList>
            <person name="Suzuki H."/>
            <person name="MacDonald J."/>
            <person name="Syed K."/>
            <person name="Salamov A."/>
            <person name="Hori C."/>
            <person name="Aerts A."/>
            <person name="Henrissat B."/>
            <person name="Wiebenga A."/>
            <person name="vanKuyk P.A."/>
            <person name="Barry K."/>
            <person name="Lindquist E."/>
            <person name="LaButti K."/>
            <person name="Lapidus A."/>
            <person name="Lucas S."/>
            <person name="Coutinho P."/>
            <person name="Gong Y."/>
            <person name="Samejima M."/>
            <person name="Mahadevan R."/>
            <person name="Abou-Zaid M."/>
            <person name="de Vries R.P."/>
            <person name="Igarashi K."/>
            <person name="Yadav J.S."/>
            <person name="Grigoriev I.V."/>
            <person name="Master E.R."/>
        </authorList>
    </citation>
    <scope>NUCLEOTIDE SEQUENCE [LARGE SCALE GENOMIC DNA]</scope>
    <source>
        <strain evidence="1 2">HHB-10118-sp</strain>
    </source>
</reference>
<proteinExistence type="predicted"/>
<name>K5UX77_PHACS</name>
<dbReference type="KEGG" id="pco:PHACADRAFT_197128"/>
<dbReference type="RefSeq" id="XP_007397379.1">
    <property type="nucleotide sequence ID" value="XM_007397317.1"/>
</dbReference>
<evidence type="ECO:0000313" key="2">
    <source>
        <dbReference type="Proteomes" id="UP000008370"/>
    </source>
</evidence>
<protein>
    <submittedName>
        <fullName evidence="1">Uncharacterized protein</fullName>
    </submittedName>
</protein>
<sequence>MEPDGAASYHHLFLVMATPSNIHPLPNSSYQHPQHANTGPHKRDHWFFSRRGVWGVNLSDACSGRLEDLDWQDDVLRPARFVKVTRVITIRGHRIFRRVKNMQCVRGGVPMPVPRHKVARCITDAMFAFLNQDHDLIFALGPGVIEMQHLYSLEVRRYNNTLVPVFSYRPPSTGPAVPEINAQINDPFVATLDNYDGSF</sequence>
<dbReference type="HOGENOM" id="CLU_1496753_0_0_1"/>
<evidence type="ECO:0000313" key="1">
    <source>
        <dbReference type="EMBL" id="EKM54696.1"/>
    </source>
</evidence>
<dbReference type="AlphaFoldDB" id="K5UX77"/>
<dbReference type="EMBL" id="JH930473">
    <property type="protein sequence ID" value="EKM54696.1"/>
    <property type="molecule type" value="Genomic_DNA"/>
</dbReference>